<evidence type="ECO:0000313" key="11">
    <source>
        <dbReference type="Proteomes" id="UP001431186"/>
    </source>
</evidence>
<keyword evidence="11" id="KW-1185">Reference proteome</keyword>
<keyword evidence="6 7" id="KW-0472">Membrane</keyword>
<protein>
    <submittedName>
        <fullName evidence="10">Thiamine ABC transporter permease</fullName>
    </submittedName>
</protein>
<dbReference type="InterPro" id="IPR003439">
    <property type="entry name" value="ABC_transporter-like_ATP-bd"/>
</dbReference>
<evidence type="ECO:0000256" key="4">
    <source>
        <dbReference type="ARBA" id="ARBA00022840"/>
    </source>
</evidence>
<dbReference type="AlphaFoldDB" id="A0AAU9D147"/>
<keyword evidence="2 7" id="KW-0812">Transmembrane</keyword>
<sequence length="594" mass="65758">MSSKNPSLFRSFLSYYHPWRGLFWADTVCAILQAAVDLAFPIILRYLTNGLFSEGSAAIMANLAWIAVGLICLYGLRYVCRYFVSCWGHIMGARMESAMRQDLFDQYERFSFSYFDKHDTGDLMSRLVSDLFDIAEAAHHLPEAIIVCAIEVVGAFCIMFSINWQLALAMAAITAVLGAYNLYINRRMKRIFTQNRERISDVNTQLEDSLSGMRVVKSFANEDLERAKFGTANDAYLSSKEGMYRAMGSYQAAAALLTGALYTTIIVYGGYLVACQAMTVVDLATYALYVSLFTTPLQTLIDFTEMFQKASAGFRRFQEVVHTDPDIKDAPAAKPLQVTQGHVVYHDVWFDYDNEGIADKNELRHRAVLKGFDLDIAPGKTYALVGPSGGGKSTTCALLPRFYDVDAGSIAIDGQDVRDVTLDSLHQAIGIVQQDVYLFNGTIADNIAYGRPGASRQEIVEAAKLANIHEFVKTLPEGYDTPVGERGGRLSGGQKQRIAIARVFLKDPALLVLDEATSALDNESEHAVQESLTRLAQGRTTLVIAHRLSTIKDADVIVTVSDGSVAEVGTHEELLARQGTYAHYYEMQFGHQRP</sequence>
<dbReference type="KEGG" id="lcal:ATTO_00310"/>
<dbReference type="CDD" id="cd18549">
    <property type="entry name" value="ABC_6TM_YwjA_like"/>
    <property type="match status" value="1"/>
</dbReference>
<evidence type="ECO:0000256" key="3">
    <source>
        <dbReference type="ARBA" id="ARBA00022741"/>
    </source>
</evidence>
<evidence type="ECO:0000256" key="5">
    <source>
        <dbReference type="ARBA" id="ARBA00022989"/>
    </source>
</evidence>
<evidence type="ECO:0000256" key="1">
    <source>
        <dbReference type="ARBA" id="ARBA00004651"/>
    </source>
</evidence>
<feature type="domain" description="ABC transporter" evidence="8">
    <location>
        <begin position="343"/>
        <end position="587"/>
    </location>
</feature>
<evidence type="ECO:0000259" key="8">
    <source>
        <dbReference type="PROSITE" id="PS50893"/>
    </source>
</evidence>
<keyword evidence="4" id="KW-0067">ATP-binding</keyword>
<evidence type="ECO:0000259" key="9">
    <source>
        <dbReference type="PROSITE" id="PS50929"/>
    </source>
</evidence>
<feature type="transmembrane region" description="Helical" evidence="7">
    <location>
        <begin position="168"/>
        <end position="184"/>
    </location>
</feature>
<dbReference type="PANTHER" id="PTHR43394">
    <property type="entry name" value="ATP-DEPENDENT PERMEASE MDL1, MITOCHONDRIAL"/>
    <property type="match status" value="1"/>
</dbReference>
<proteinExistence type="predicted"/>
<dbReference type="Proteomes" id="UP001431186">
    <property type="component" value="Chromosome"/>
</dbReference>
<accession>A0AAU9D147</accession>
<dbReference type="PROSITE" id="PS50929">
    <property type="entry name" value="ABC_TM1F"/>
    <property type="match status" value="1"/>
</dbReference>
<evidence type="ECO:0000256" key="6">
    <source>
        <dbReference type="ARBA" id="ARBA00023136"/>
    </source>
</evidence>
<gene>
    <name evidence="10" type="ORF">ATTO_00310</name>
</gene>
<organism evidence="10 11">
    <name type="scientific">Leptogranulimonas caecicola</name>
    <dbReference type="NCBI Taxonomy" id="2894156"/>
    <lineage>
        <taxon>Bacteria</taxon>
        <taxon>Bacillati</taxon>
        <taxon>Actinomycetota</taxon>
        <taxon>Coriobacteriia</taxon>
        <taxon>Coriobacteriales</taxon>
        <taxon>Kribbibacteriaceae</taxon>
        <taxon>Leptogranulimonas</taxon>
    </lineage>
</organism>
<dbReference type="InterPro" id="IPR027417">
    <property type="entry name" value="P-loop_NTPase"/>
</dbReference>
<dbReference type="GO" id="GO:0015421">
    <property type="term" value="F:ABC-type oligopeptide transporter activity"/>
    <property type="evidence" value="ECO:0007669"/>
    <property type="project" value="TreeGrafter"/>
</dbReference>
<dbReference type="PROSITE" id="PS50893">
    <property type="entry name" value="ABC_TRANSPORTER_2"/>
    <property type="match status" value="1"/>
</dbReference>
<feature type="domain" description="ABC transmembrane type-1" evidence="9">
    <location>
        <begin position="24"/>
        <end position="309"/>
    </location>
</feature>
<dbReference type="InterPro" id="IPR003593">
    <property type="entry name" value="AAA+_ATPase"/>
</dbReference>
<dbReference type="EMBL" id="AP025285">
    <property type="protein sequence ID" value="BDC90159.1"/>
    <property type="molecule type" value="Genomic_DNA"/>
</dbReference>
<dbReference type="GO" id="GO:0005886">
    <property type="term" value="C:plasma membrane"/>
    <property type="evidence" value="ECO:0007669"/>
    <property type="project" value="UniProtKB-SubCell"/>
</dbReference>
<name>A0AAU9D147_9ACTN</name>
<evidence type="ECO:0000256" key="2">
    <source>
        <dbReference type="ARBA" id="ARBA00022692"/>
    </source>
</evidence>
<dbReference type="SMART" id="SM00382">
    <property type="entry name" value="AAA"/>
    <property type="match status" value="1"/>
</dbReference>
<dbReference type="Pfam" id="PF00005">
    <property type="entry name" value="ABC_tran"/>
    <property type="match status" value="1"/>
</dbReference>
<comment type="subcellular location">
    <subcellularLocation>
        <location evidence="1">Cell membrane</location>
        <topology evidence="1">Multi-pass membrane protein</topology>
    </subcellularLocation>
</comment>
<dbReference type="Gene3D" id="1.20.1560.10">
    <property type="entry name" value="ABC transporter type 1, transmembrane domain"/>
    <property type="match status" value="1"/>
</dbReference>
<dbReference type="FunFam" id="3.40.50.300:FF:000218">
    <property type="entry name" value="Multidrug ABC transporter ATP-binding protein"/>
    <property type="match status" value="1"/>
</dbReference>
<reference evidence="10" key="1">
    <citation type="submission" date="2021-11" db="EMBL/GenBank/DDBJ databases">
        <title>Complete genome sequence of Atopobiaceae bacterium TOC12.</title>
        <authorList>
            <person name="Morinaga K."/>
            <person name="Kusada H."/>
            <person name="Tamaki H."/>
        </authorList>
    </citation>
    <scope>NUCLEOTIDE SEQUENCE</scope>
    <source>
        <strain evidence="10">TOC12</strain>
    </source>
</reference>
<feature type="transmembrane region" description="Helical" evidence="7">
    <location>
        <begin position="253"/>
        <end position="274"/>
    </location>
</feature>
<evidence type="ECO:0000313" key="10">
    <source>
        <dbReference type="EMBL" id="BDC90159.1"/>
    </source>
</evidence>
<dbReference type="Gene3D" id="3.40.50.300">
    <property type="entry name" value="P-loop containing nucleotide triphosphate hydrolases"/>
    <property type="match status" value="1"/>
</dbReference>
<dbReference type="InterPro" id="IPR036640">
    <property type="entry name" value="ABC1_TM_sf"/>
</dbReference>
<dbReference type="SUPFAM" id="SSF52540">
    <property type="entry name" value="P-loop containing nucleoside triphosphate hydrolases"/>
    <property type="match status" value="1"/>
</dbReference>
<dbReference type="PANTHER" id="PTHR43394:SF1">
    <property type="entry name" value="ATP-BINDING CASSETTE SUB-FAMILY B MEMBER 10, MITOCHONDRIAL"/>
    <property type="match status" value="1"/>
</dbReference>
<dbReference type="CDD" id="cd03251">
    <property type="entry name" value="ABCC_MsbA"/>
    <property type="match status" value="1"/>
</dbReference>
<dbReference type="InterPro" id="IPR039421">
    <property type="entry name" value="Type_1_exporter"/>
</dbReference>
<evidence type="ECO:0000256" key="7">
    <source>
        <dbReference type="SAM" id="Phobius"/>
    </source>
</evidence>
<feature type="transmembrane region" description="Helical" evidence="7">
    <location>
        <begin position="56"/>
        <end position="76"/>
    </location>
</feature>
<dbReference type="RefSeq" id="WP_265591761.1">
    <property type="nucleotide sequence ID" value="NZ_AP025285.1"/>
</dbReference>
<dbReference type="GO" id="GO:0016887">
    <property type="term" value="F:ATP hydrolysis activity"/>
    <property type="evidence" value="ECO:0007669"/>
    <property type="project" value="InterPro"/>
</dbReference>
<dbReference type="SUPFAM" id="SSF90123">
    <property type="entry name" value="ABC transporter transmembrane region"/>
    <property type="match status" value="1"/>
</dbReference>
<dbReference type="InterPro" id="IPR017871">
    <property type="entry name" value="ABC_transporter-like_CS"/>
</dbReference>
<dbReference type="InterPro" id="IPR011527">
    <property type="entry name" value="ABC1_TM_dom"/>
</dbReference>
<keyword evidence="3" id="KW-0547">Nucleotide-binding</keyword>
<feature type="transmembrane region" description="Helical" evidence="7">
    <location>
        <begin position="144"/>
        <end position="162"/>
    </location>
</feature>
<feature type="transmembrane region" description="Helical" evidence="7">
    <location>
        <begin position="21"/>
        <end position="44"/>
    </location>
</feature>
<keyword evidence="5 7" id="KW-1133">Transmembrane helix</keyword>
<dbReference type="Pfam" id="PF00664">
    <property type="entry name" value="ABC_membrane"/>
    <property type="match status" value="1"/>
</dbReference>
<dbReference type="PROSITE" id="PS00211">
    <property type="entry name" value="ABC_TRANSPORTER_1"/>
    <property type="match status" value="1"/>
</dbReference>
<dbReference type="GO" id="GO:0005524">
    <property type="term" value="F:ATP binding"/>
    <property type="evidence" value="ECO:0007669"/>
    <property type="project" value="UniProtKB-KW"/>
</dbReference>